<dbReference type="PANTHER" id="PTHR18964:SF149">
    <property type="entry name" value="BIFUNCTIONAL UDP-N-ACETYLGLUCOSAMINE 2-EPIMERASE_N-ACETYLMANNOSAMINE KINASE"/>
    <property type="match status" value="1"/>
</dbReference>
<keyword evidence="3" id="KW-0859">Xylose metabolism</keyword>
<dbReference type="Gene3D" id="1.10.10.10">
    <property type="entry name" value="Winged helix-like DNA-binding domain superfamily/Winged helix DNA-binding domain"/>
    <property type="match status" value="1"/>
</dbReference>
<evidence type="ECO:0000256" key="1">
    <source>
        <dbReference type="ARBA" id="ARBA00002486"/>
    </source>
</evidence>
<name>A0A380JRM6_9STRE</name>
<dbReference type="EMBL" id="UHFF01000002">
    <property type="protein sequence ID" value="SUN47506.1"/>
    <property type="molecule type" value="Genomic_DNA"/>
</dbReference>
<evidence type="ECO:0000256" key="2">
    <source>
        <dbReference type="ARBA" id="ARBA00006479"/>
    </source>
</evidence>
<protein>
    <submittedName>
        <fullName evidence="5">Repressor protein</fullName>
    </submittedName>
</protein>
<dbReference type="Proteomes" id="UP000254461">
    <property type="component" value="Unassembled WGS sequence"/>
</dbReference>
<dbReference type="RefSeq" id="WP_115251185.1">
    <property type="nucleotide sequence ID" value="NZ_UHFF01000002.1"/>
</dbReference>
<dbReference type="AlphaFoldDB" id="A0A380JRM6"/>
<dbReference type="Pfam" id="PF01047">
    <property type="entry name" value="MarR"/>
    <property type="match status" value="1"/>
</dbReference>
<feature type="domain" description="HTH marR-type" evidence="4">
    <location>
        <begin position="12"/>
        <end position="53"/>
    </location>
</feature>
<evidence type="ECO:0000259" key="4">
    <source>
        <dbReference type="Pfam" id="PF01047"/>
    </source>
</evidence>
<gene>
    <name evidence="5" type="primary">mlc</name>
    <name evidence="5" type="ORF">NCTC12092_01449</name>
</gene>
<dbReference type="PANTHER" id="PTHR18964">
    <property type="entry name" value="ROK (REPRESSOR, ORF, KINASE) FAMILY"/>
    <property type="match status" value="1"/>
</dbReference>
<dbReference type="InterPro" id="IPR036390">
    <property type="entry name" value="WH_DNA-bd_sf"/>
</dbReference>
<dbReference type="Pfam" id="PF00480">
    <property type="entry name" value="ROK"/>
    <property type="match status" value="1"/>
</dbReference>
<dbReference type="SUPFAM" id="SSF53067">
    <property type="entry name" value="Actin-like ATPase domain"/>
    <property type="match status" value="1"/>
</dbReference>
<proteinExistence type="inferred from homology"/>
<sequence length="400" mass="45099">MKTDKQQELYAKILDTIYAQRPISRIDISKLTHITPATVGAITKELLAQGWIHEIGELTDHSVGRKKILLDASANAFYFAGIELSEKHFYLVITDNLGTIYAKHNQQVDPSISSYYKADYISELIQVFLKQHKHYSVQAIGIALPGHYDHSISSSTHINTNNPIWQQVDLTAIAKSFPIPVVFSNNAHCMIIAKRLYEQQAHNHNFIFFHVGRGMHCSYMYKGVIYSRHNAVVGEIGHTIVNPAGELCECGKKGCLQTYASNAWLLKKAKLLHQYAPHSHLRSLVDKSYELKLDHLLIAYELGDVGVTTLIHTAIDYLVLSLSNLSLLIDTEQIYLHGRFISHPLISSKILQALQNDIKLLSNQKKPEIIVMPFSVYNAAVGATGLCIDELYLNYKNKYD</sequence>
<dbReference type="InterPro" id="IPR000600">
    <property type="entry name" value="ROK"/>
</dbReference>
<reference evidence="5 6" key="1">
    <citation type="submission" date="2018-06" db="EMBL/GenBank/DDBJ databases">
        <authorList>
            <consortium name="Pathogen Informatics"/>
            <person name="Doyle S."/>
        </authorList>
    </citation>
    <scope>NUCLEOTIDE SEQUENCE [LARGE SCALE GENOMIC DNA]</scope>
    <source>
        <strain evidence="5 6">NCTC12092</strain>
    </source>
</reference>
<dbReference type="InterPro" id="IPR000835">
    <property type="entry name" value="HTH_MarR-typ"/>
</dbReference>
<evidence type="ECO:0000256" key="3">
    <source>
        <dbReference type="ARBA" id="ARBA00022629"/>
    </source>
</evidence>
<evidence type="ECO:0000313" key="5">
    <source>
        <dbReference type="EMBL" id="SUN47506.1"/>
    </source>
</evidence>
<dbReference type="GO" id="GO:0042732">
    <property type="term" value="P:D-xylose metabolic process"/>
    <property type="evidence" value="ECO:0007669"/>
    <property type="project" value="UniProtKB-KW"/>
</dbReference>
<comment type="function">
    <text evidence="1">Transcriptional repressor of xylose-utilizing enzymes.</text>
</comment>
<dbReference type="SUPFAM" id="SSF46785">
    <property type="entry name" value="Winged helix' DNA-binding domain"/>
    <property type="match status" value="1"/>
</dbReference>
<dbReference type="Gene3D" id="3.30.420.40">
    <property type="match status" value="2"/>
</dbReference>
<dbReference type="InterPro" id="IPR036388">
    <property type="entry name" value="WH-like_DNA-bd_sf"/>
</dbReference>
<dbReference type="InterPro" id="IPR043129">
    <property type="entry name" value="ATPase_NBD"/>
</dbReference>
<organism evidence="5 6">
    <name type="scientific">Streptococcus equi subsp. equi</name>
    <dbReference type="NCBI Taxonomy" id="148942"/>
    <lineage>
        <taxon>Bacteria</taxon>
        <taxon>Bacillati</taxon>
        <taxon>Bacillota</taxon>
        <taxon>Bacilli</taxon>
        <taxon>Lactobacillales</taxon>
        <taxon>Streptococcaceae</taxon>
        <taxon>Streptococcus</taxon>
    </lineage>
</organism>
<comment type="similarity">
    <text evidence="2">Belongs to the ROK (NagC/XylR) family.</text>
</comment>
<keyword evidence="3" id="KW-0119">Carbohydrate metabolism</keyword>
<evidence type="ECO:0000313" key="6">
    <source>
        <dbReference type="Proteomes" id="UP000254461"/>
    </source>
</evidence>
<accession>A0A380JRM6</accession>